<evidence type="ECO:0000256" key="1">
    <source>
        <dbReference type="ARBA" id="ARBA00001964"/>
    </source>
</evidence>
<protein>
    <recommendedName>
        <fullName evidence="4">Transketolase N-terminal domain-containing protein</fullName>
    </recommendedName>
</protein>
<comment type="caution">
    <text evidence="5">The sequence shown here is derived from an EMBL/GenBank/DDBJ whole genome shotgun (WGS) entry which is preliminary data.</text>
</comment>
<comment type="cofactor">
    <cofactor evidence="1">
        <name>thiamine diphosphate</name>
        <dbReference type="ChEBI" id="CHEBI:58937"/>
    </cofactor>
</comment>
<feature type="non-terminal residue" evidence="5">
    <location>
        <position position="1"/>
    </location>
</feature>
<evidence type="ECO:0000256" key="3">
    <source>
        <dbReference type="ARBA" id="ARBA00023052"/>
    </source>
</evidence>
<name>X0W3F4_9ZZZZ</name>
<dbReference type="InterPro" id="IPR005474">
    <property type="entry name" value="Transketolase_N"/>
</dbReference>
<dbReference type="EMBL" id="BARS01037328">
    <property type="protein sequence ID" value="GAG25070.1"/>
    <property type="molecule type" value="Genomic_DNA"/>
</dbReference>
<reference evidence="5" key="1">
    <citation type="journal article" date="2014" name="Front. Microbiol.">
        <title>High frequency of phylogenetically diverse reductive dehalogenase-homologous genes in deep subseafloor sedimentary metagenomes.</title>
        <authorList>
            <person name="Kawai M."/>
            <person name="Futagami T."/>
            <person name="Toyoda A."/>
            <person name="Takaki Y."/>
            <person name="Nishi S."/>
            <person name="Hori S."/>
            <person name="Arai W."/>
            <person name="Tsubouchi T."/>
            <person name="Morono Y."/>
            <person name="Uchiyama I."/>
            <person name="Ito T."/>
            <person name="Fujiyama A."/>
            <person name="Inagaki F."/>
            <person name="Takami H."/>
        </authorList>
    </citation>
    <scope>NUCLEOTIDE SEQUENCE</scope>
    <source>
        <strain evidence="5">Expedition CK06-06</strain>
    </source>
</reference>
<dbReference type="SUPFAM" id="SSF52518">
    <property type="entry name" value="Thiamin diphosphate-binding fold (THDP-binding)"/>
    <property type="match status" value="1"/>
</dbReference>
<comment type="similarity">
    <text evidence="2">Belongs to the transketolase family.</text>
</comment>
<evidence type="ECO:0000313" key="5">
    <source>
        <dbReference type="EMBL" id="GAG25070.1"/>
    </source>
</evidence>
<evidence type="ECO:0000259" key="4">
    <source>
        <dbReference type="Pfam" id="PF00456"/>
    </source>
</evidence>
<dbReference type="Gene3D" id="3.40.50.970">
    <property type="match status" value="1"/>
</dbReference>
<sequence length="171" mass="19034">GHPYLDEKNGVNFTTGSEGHGMPAGVGMALARKIQGKPGRIYVLIGDGECQEGTLWESLLTAPFRRLDNLTVIVDFNGIQGAGFVKDILPLNWLPEIVRMLGWSVSEIDGHNNEEIFKALKETNKRPRFIIANTVKGRGVSFMEGVPAWHARWLDNEDEKQAYKELEAKDA</sequence>
<proteinExistence type="inferred from homology"/>
<dbReference type="PANTHER" id="PTHR47514:SF1">
    <property type="entry name" value="TRANSKETOLASE N-TERMINAL SECTION-RELATED"/>
    <property type="match status" value="1"/>
</dbReference>
<dbReference type="Pfam" id="PF00456">
    <property type="entry name" value="Transketolase_N"/>
    <property type="match status" value="1"/>
</dbReference>
<accession>X0W3F4</accession>
<dbReference type="AlphaFoldDB" id="X0W3F4"/>
<evidence type="ECO:0000256" key="2">
    <source>
        <dbReference type="ARBA" id="ARBA00007131"/>
    </source>
</evidence>
<dbReference type="InterPro" id="IPR029061">
    <property type="entry name" value="THDP-binding"/>
</dbReference>
<gene>
    <name evidence="5" type="ORF">S01H1_57248</name>
</gene>
<feature type="domain" description="Transketolase N-terminal" evidence="4">
    <location>
        <begin position="1"/>
        <end position="165"/>
    </location>
</feature>
<keyword evidence="3" id="KW-0786">Thiamine pyrophosphate</keyword>
<organism evidence="5">
    <name type="scientific">marine sediment metagenome</name>
    <dbReference type="NCBI Taxonomy" id="412755"/>
    <lineage>
        <taxon>unclassified sequences</taxon>
        <taxon>metagenomes</taxon>
        <taxon>ecological metagenomes</taxon>
    </lineage>
</organism>
<dbReference type="PANTHER" id="PTHR47514">
    <property type="entry name" value="TRANSKETOLASE N-TERMINAL SECTION-RELATED"/>
    <property type="match status" value="1"/>
</dbReference>